<dbReference type="InterPro" id="IPR000878">
    <property type="entry name" value="4pyrrol_Mease"/>
</dbReference>
<evidence type="ECO:0000313" key="9">
    <source>
        <dbReference type="Proteomes" id="UP000095042"/>
    </source>
</evidence>
<dbReference type="EMBL" id="LPWD01000121">
    <property type="protein sequence ID" value="ODS03348.1"/>
    <property type="molecule type" value="Genomic_DNA"/>
</dbReference>
<evidence type="ECO:0000256" key="5">
    <source>
        <dbReference type="ARBA" id="ARBA00022691"/>
    </source>
</evidence>
<keyword evidence="2" id="KW-0169">Cobalamin biosynthesis</keyword>
<dbReference type="GO" id="GO:0032259">
    <property type="term" value="P:methylation"/>
    <property type="evidence" value="ECO:0007669"/>
    <property type="project" value="UniProtKB-KW"/>
</dbReference>
<accession>A0A1E3WC05</accession>
<dbReference type="Gene3D" id="3.30.950.10">
    <property type="entry name" value="Methyltransferase, Cobalt-precorrin-4 Transmethylase, Domain 2"/>
    <property type="match status" value="1"/>
</dbReference>
<dbReference type="Gene3D" id="3.40.1010.10">
    <property type="entry name" value="Cobalt-precorrin-4 Transmethylase, Domain 1"/>
    <property type="match status" value="1"/>
</dbReference>
<comment type="catalytic activity">
    <reaction evidence="6">
        <text>precorrin-5 + S-adenosyl-L-methionine + H2O = precorrin-6A + acetate + S-adenosyl-L-homocysteine + 2 H(+)</text>
        <dbReference type="Rhea" id="RHEA:18261"/>
        <dbReference type="ChEBI" id="CHEBI:15377"/>
        <dbReference type="ChEBI" id="CHEBI:15378"/>
        <dbReference type="ChEBI" id="CHEBI:30089"/>
        <dbReference type="ChEBI" id="CHEBI:57856"/>
        <dbReference type="ChEBI" id="CHEBI:59789"/>
        <dbReference type="ChEBI" id="CHEBI:77871"/>
        <dbReference type="ChEBI" id="CHEBI:77872"/>
        <dbReference type="EC" id="2.1.1.152"/>
    </reaction>
</comment>
<protein>
    <recommendedName>
        <fullName evidence="6">Precorrin-6A synthase [deacetylating]</fullName>
        <ecNumber evidence="6">2.1.1.152</ecNumber>
    </recommendedName>
</protein>
<dbReference type="CDD" id="cd11643">
    <property type="entry name" value="Precorrin-6A-synthase"/>
    <property type="match status" value="1"/>
</dbReference>
<dbReference type="InterPro" id="IPR014777">
    <property type="entry name" value="4pyrrole_Mease_sub1"/>
</dbReference>
<comment type="function">
    <text evidence="6">Catalyzes the methylation of C-1 in precorrin-5 and the subsequent extrusion of acetic acid from the resulting intermediate to form cobalt-precorrin-6A.</text>
</comment>
<dbReference type="EC" id="2.1.1.152" evidence="6"/>
<evidence type="ECO:0000256" key="6">
    <source>
        <dbReference type="PIRNR" id="PIRNR036525"/>
    </source>
</evidence>
<dbReference type="PANTHER" id="PTHR43467">
    <property type="entry name" value="COBALT-PRECORRIN-2 C(20)-METHYLTRANSFERASE"/>
    <property type="match status" value="1"/>
</dbReference>
<evidence type="ECO:0000256" key="1">
    <source>
        <dbReference type="ARBA" id="ARBA00004953"/>
    </source>
</evidence>
<organism evidence="8 9">
    <name type="scientific">Methyloceanibacter marginalis</name>
    <dbReference type="NCBI Taxonomy" id="1774971"/>
    <lineage>
        <taxon>Bacteria</taxon>
        <taxon>Pseudomonadati</taxon>
        <taxon>Pseudomonadota</taxon>
        <taxon>Alphaproteobacteria</taxon>
        <taxon>Hyphomicrobiales</taxon>
        <taxon>Hyphomicrobiaceae</taxon>
        <taxon>Methyloceanibacter</taxon>
    </lineage>
</organism>
<dbReference type="InterPro" id="IPR035996">
    <property type="entry name" value="4pyrrol_Methylase_sf"/>
</dbReference>
<dbReference type="InterPro" id="IPR012797">
    <property type="entry name" value="CobF"/>
</dbReference>
<name>A0A1E3WC05_9HYPH</name>
<dbReference type="PANTHER" id="PTHR43467:SF1">
    <property type="entry name" value="PRECORRIN-6A SYNTHASE [DEACETYLATING]"/>
    <property type="match status" value="1"/>
</dbReference>
<dbReference type="PIRSF" id="PIRSF036525">
    <property type="entry name" value="CobF"/>
    <property type="match status" value="1"/>
</dbReference>
<gene>
    <name evidence="8" type="ORF">AUC71_10120</name>
</gene>
<dbReference type="AlphaFoldDB" id="A0A1E3WC05"/>
<evidence type="ECO:0000313" key="8">
    <source>
        <dbReference type="EMBL" id="ODS03348.1"/>
    </source>
</evidence>
<evidence type="ECO:0000256" key="2">
    <source>
        <dbReference type="ARBA" id="ARBA00022573"/>
    </source>
</evidence>
<dbReference type="SUPFAM" id="SSF53790">
    <property type="entry name" value="Tetrapyrrole methylase"/>
    <property type="match status" value="1"/>
</dbReference>
<dbReference type="Pfam" id="PF00590">
    <property type="entry name" value="TP_methylase"/>
    <property type="match status" value="1"/>
</dbReference>
<keyword evidence="3 6" id="KW-0489">Methyltransferase</keyword>
<keyword evidence="4 6" id="KW-0808">Transferase</keyword>
<proteinExistence type="predicted"/>
<evidence type="ECO:0000259" key="7">
    <source>
        <dbReference type="Pfam" id="PF00590"/>
    </source>
</evidence>
<dbReference type="GO" id="GO:0009236">
    <property type="term" value="P:cobalamin biosynthetic process"/>
    <property type="evidence" value="ECO:0007669"/>
    <property type="project" value="UniProtKB-KW"/>
</dbReference>
<dbReference type="NCBIfam" id="TIGR02434">
    <property type="entry name" value="CobF"/>
    <property type="match status" value="1"/>
</dbReference>
<evidence type="ECO:0000256" key="3">
    <source>
        <dbReference type="ARBA" id="ARBA00022603"/>
    </source>
</evidence>
<dbReference type="InterPro" id="IPR014776">
    <property type="entry name" value="4pyrrole_Mease_sub2"/>
</dbReference>
<comment type="caution">
    <text evidence="8">The sequence shown here is derived from an EMBL/GenBank/DDBJ whole genome shotgun (WGS) entry which is preliminary data.</text>
</comment>
<comment type="pathway">
    <text evidence="1">Cofactor biosynthesis; adenosylcobalamin biosynthesis.</text>
</comment>
<evidence type="ECO:0000256" key="4">
    <source>
        <dbReference type="ARBA" id="ARBA00022679"/>
    </source>
</evidence>
<reference evidence="8 9" key="1">
    <citation type="journal article" date="2016" name="Environ. Microbiol.">
        <title>New Methyloceanibacter diversity from North Sea sediments includes methanotroph containing solely the soluble methane monooxygenase.</title>
        <authorList>
            <person name="Vekeman B."/>
            <person name="Kerckhof F.M."/>
            <person name="Cremers G."/>
            <person name="de Vos P."/>
            <person name="Vandamme P."/>
            <person name="Boon N."/>
            <person name="Op den Camp H.J."/>
            <person name="Heylen K."/>
        </authorList>
    </citation>
    <scope>NUCLEOTIDE SEQUENCE [LARGE SCALE GENOMIC DNA]</scope>
    <source>
        <strain evidence="8 9">R-67177</strain>
    </source>
</reference>
<dbReference type="Proteomes" id="UP000095042">
    <property type="component" value="Unassembled WGS sequence"/>
</dbReference>
<dbReference type="GO" id="GO:0043819">
    <property type="term" value="F:precorrin-6A synthase (deacetylating) activity"/>
    <property type="evidence" value="ECO:0007669"/>
    <property type="project" value="UniProtKB-EC"/>
</dbReference>
<keyword evidence="9" id="KW-1185">Reference proteome</keyword>
<keyword evidence="5 6" id="KW-0949">S-adenosyl-L-methionine</keyword>
<sequence>MGAGNPEHITVQAVNALNRASVFFVPSKGAEKSDLAALRRRIIERFVEGTDYRVVGFDNPVRDSSNESYRSGVADWHDAVEGVYEQLIVGELGEEECGAFLAWGDPSLYDSILRILEKIRCKGRLDLDYEVVPGISSVQALAAAHKIPLNRIGESIMLTTGRKLAEGFPDNADSVVVMLDGQMAFKTVDEDVEIYWGAYVGTEDEILVSGRLGDVLEEIERVRQEARARKGWIMDTYLLQKPERR</sequence>
<feature type="domain" description="Tetrapyrrole methylase" evidence="7">
    <location>
        <begin position="2"/>
        <end position="215"/>
    </location>
</feature>